<protein>
    <submittedName>
        <fullName evidence="4">Glycoside hydrolase 3</fullName>
        <ecNumber evidence="4">3.2.1.21</ecNumber>
    </submittedName>
</protein>
<dbReference type="Gene3D" id="2.60.40.10">
    <property type="entry name" value="Immunoglobulins"/>
    <property type="match status" value="1"/>
</dbReference>
<dbReference type="InterPro" id="IPR013783">
    <property type="entry name" value="Ig-like_fold"/>
</dbReference>
<proteinExistence type="inferred from homology"/>
<evidence type="ECO:0000313" key="5">
    <source>
        <dbReference type="Proteomes" id="UP000095419"/>
    </source>
</evidence>
<keyword evidence="2 4" id="KW-0378">Hydrolase</keyword>
<dbReference type="PANTHER" id="PTHR42715:SF10">
    <property type="entry name" value="BETA-GLUCOSIDASE"/>
    <property type="match status" value="1"/>
</dbReference>
<dbReference type="Pfam" id="PF01915">
    <property type="entry name" value="Glyco_hydro_3_C"/>
    <property type="match status" value="1"/>
</dbReference>
<dbReference type="GO" id="GO:0008422">
    <property type="term" value="F:beta-glucosidase activity"/>
    <property type="evidence" value="ECO:0007669"/>
    <property type="project" value="UniProtKB-EC"/>
</dbReference>
<dbReference type="GO" id="GO:0005975">
    <property type="term" value="P:carbohydrate metabolic process"/>
    <property type="evidence" value="ECO:0007669"/>
    <property type="project" value="InterPro"/>
</dbReference>
<dbReference type="InterPro" id="IPR036881">
    <property type="entry name" value="Glyco_hydro_3_C_sf"/>
</dbReference>
<evidence type="ECO:0000313" key="4">
    <source>
        <dbReference type="EMBL" id="CUO09805.1"/>
    </source>
</evidence>
<dbReference type="SUPFAM" id="SSF52279">
    <property type="entry name" value="Beta-D-glucan exohydrolase, C-terminal domain"/>
    <property type="match status" value="1"/>
</dbReference>
<evidence type="ECO:0000256" key="2">
    <source>
        <dbReference type="ARBA" id="ARBA00022801"/>
    </source>
</evidence>
<dbReference type="EMBL" id="CYZF01000003">
    <property type="protein sequence ID" value="CUO09805.1"/>
    <property type="molecule type" value="Genomic_DNA"/>
</dbReference>
<evidence type="ECO:0000256" key="1">
    <source>
        <dbReference type="ARBA" id="ARBA00005336"/>
    </source>
</evidence>
<dbReference type="Proteomes" id="UP000095419">
    <property type="component" value="Unassembled WGS sequence"/>
</dbReference>
<reference evidence="4 5" key="1">
    <citation type="submission" date="2015-09" db="EMBL/GenBank/DDBJ databases">
        <authorList>
            <consortium name="Pathogen Informatics"/>
        </authorList>
    </citation>
    <scope>NUCLEOTIDE SEQUENCE [LARGE SCALE GENOMIC DNA]</scope>
    <source>
        <strain evidence="4 5">2789STDY5608791</strain>
    </source>
</reference>
<dbReference type="InterPro" id="IPR050288">
    <property type="entry name" value="Cellulose_deg_GH3"/>
</dbReference>
<dbReference type="Gene3D" id="3.40.50.1700">
    <property type="entry name" value="Glycoside hydrolase family 3 C-terminal domain"/>
    <property type="match status" value="1"/>
</dbReference>
<gene>
    <name evidence="4" type="primary">bglX_6</name>
    <name evidence="4" type="ORF">ERS417307_00948</name>
</gene>
<dbReference type="InterPro" id="IPR002772">
    <property type="entry name" value="Glyco_hydro_3_C"/>
</dbReference>
<organism evidence="4 5">
    <name type="scientific">Bacteroides uniformis</name>
    <dbReference type="NCBI Taxonomy" id="820"/>
    <lineage>
        <taxon>Bacteria</taxon>
        <taxon>Pseudomonadati</taxon>
        <taxon>Bacteroidota</taxon>
        <taxon>Bacteroidia</taxon>
        <taxon>Bacteroidales</taxon>
        <taxon>Bacteroidaceae</taxon>
        <taxon>Bacteroides</taxon>
    </lineage>
</organism>
<dbReference type="PANTHER" id="PTHR42715">
    <property type="entry name" value="BETA-GLUCOSIDASE"/>
    <property type="match status" value="1"/>
</dbReference>
<feature type="domain" description="Glycoside hydrolase family 3 C-terminal" evidence="3">
    <location>
        <begin position="19"/>
        <end position="171"/>
    </location>
</feature>
<dbReference type="EC" id="3.2.1.21" evidence="4"/>
<name>A0A174CD79_BACUN</name>
<comment type="similarity">
    <text evidence="1">Belongs to the glycosyl hydrolase 3 family.</text>
</comment>
<dbReference type="AlphaFoldDB" id="A0A174CD79"/>
<accession>A0A174CD79</accession>
<keyword evidence="4" id="KW-0326">Glycosidase</keyword>
<sequence length="233" mass="25631">MTPPGVTYNEKGAYWAENKPEIEKAVKAATEVDYIIACIGENSYCETPGNLTDLTLSRNQLDLVKALSATGKPVILILNEGRPRLINEIEPMAKAVVDIILPGNYGGDTLANLLSGDENFSGKLPFTYPKEINSLINYDYKVSEEVEKMEGAYDYDAVVSVQWAFGYGLSYTSFSYSNLKVNKANFTADDELIFTVDVKNTGSRAGKESVLLFNSALIASMTPDSRRLRAPNR</sequence>
<evidence type="ECO:0000259" key="3">
    <source>
        <dbReference type="Pfam" id="PF01915"/>
    </source>
</evidence>